<accession>A0ABQ9U7B5</accession>
<keyword evidence="2" id="KW-1185">Reference proteome</keyword>
<sequence length="109" mass="11745">MPCPHNPTLDLNEPAGLLMAWTSFMHHHPSKTSKSATVMENITTCTDTRGSTRLGELNQDMPTFAHTGQPLAASPADVFALNISFSLVISPAQRLCSIPMISSTHLGSR</sequence>
<organism evidence="1 2">
    <name type="scientific">Saguinus oedipus</name>
    <name type="common">Cotton-top tamarin</name>
    <name type="synonym">Oedipomidas oedipus</name>
    <dbReference type="NCBI Taxonomy" id="9490"/>
    <lineage>
        <taxon>Eukaryota</taxon>
        <taxon>Metazoa</taxon>
        <taxon>Chordata</taxon>
        <taxon>Craniata</taxon>
        <taxon>Vertebrata</taxon>
        <taxon>Euteleostomi</taxon>
        <taxon>Mammalia</taxon>
        <taxon>Eutheria</taxon>
        <taxon>Euarchontoglires</taxon>
        <taxon>Primates</taxon>
        <taxon>Haplorrhini</taxon>
        <taxon>Platyrrhini</taxon>
        <taxon>Cebidae</taxon>
        <taxon>Callitrichinae</taxon>
        <taxon>Saguinus</taxon>
    </lineage>
</organism>
<name>A0ABQ9U7B5_SAGOE</name>
<evidence type="ECO:0000313" key="1">
    <source>
        <dbReference type="EMBL" id="KAK2092960.1"/>
    </source>
</evidence>
<protein>
    <submittedName>
        <fullName evidence="1">Uncharacterized protein</fullName>
    </submittedName>
</protein>
<proteinExistence type="predicted"/>
<reference evidence="1 2" key="1">
    <citation type="submission" date="2023-05" db="EMBL/GenBank/DDBJ databases">
        <title>B98-5 Cell Line De Novo Hybrid Assembly: An Optical Mapping Approach.</title>
        <authorList>
            <person name="Kananen K."/>
            <person name="Auerbach J.A."/>
            <person name="Kautto E."/>
            <person name="Blachly J.S."/>
        </authorList>
    </citation>
    <scope>NUCLEOTIDE SEQUENCE [LARGE SCALE GENOMIC DNA]</scope>
    <source>
        <strain evidence="1">B95-8</strain>
        <tissue evidence="1">Cell line</tissue>
    </source>
</reference>
<dbReference type="EMBL" id="JASSZA010000015">
    <property type="protein sequence ID" value="KAK2092960.1"/>
    <property type="molecule type" value="Genomic_DNA"/>
</dbReference>
<evidence type="ECO:0000313" key="2">
    <source>
        <dbReference type="Proteomes" id="UP001266305"/>
    </source>
</evidence>
<dbReference type="Proteomes" id="UP001266305">
    <property type="component" value="Unassembled WGS sequence"/>
</dbReference>
<gene>
    <name evidence="1" type="ORF">P7K49_029489</name>
</gene>
<comment type="caution">
    <text evidence="1">The sequence shown here is derived from an EMBL/GenBank/DDBJ whole genome shotgun (WGS) entry which is preliminary data.</text>
</comment>